<dbReference type="PROSITE" id="PS50082">
    <property type="entry name" value="WD_REPEATS_2"/>
    <property type="match status" value="1"/>
</dbReference>
<dbReference type="Pfam" id="PF00400">
    <property type="entry name" value="WD40"/>
    <property type="match status" value="1"/>
</dbReference>
<evidence type="ECO:0000256" key="4">
    <source>
        <dbReference type="SAM" id="MobiDB-lite"/>
    </source>
</evidence>
<dbReference type="SMART" id="SM00364">
    <property type="entry name" value="LRR_BAC"/>
    <property type="match status" value="3"/>
</dbReference>
<dbReference type="InterPro" id="IPR001680">
    <property type="entry name" value="WD40_rpt"/>
</dbReference>
<feature type="region of interest" description="Disordered" evidence="4">
    <location>
        <begin position="577"/>
        <end position="635"/>
    </location>
</feature>
<dbReference type="PANTHER" id="PTHR46866">
    <property type="entry name" value="GH12955P"/>
    <property type="match status" value="1"/>
</dbReference>
<accession>A0A2A6BBM6</accession>
<evidence type="ECO:0000313" key="5">
    <source>
        <dbReference type="EnsemblMetazoa" id="PPA15301.1"/>
    </source>
</evidence>
<reference evidence="6" key="1">
    <citation type="journal article" date="2008" name="Nat. Genet.">
        <title>The Pristionchus pacificus genome provides a unique perspective on nematode lifestyle and parasitism.</title>
        <authorList>
            <person name="Dieterich C."/>
            <person name="Clifton S.W."/>
            <person name="Schuster L.N."/>
            <person name="Chinwalla A."/>
            <person name="Delehaunty K."/>
            <person name="Dinkelacker I."/>
            <person name="Fulton L."/>
            <person name="Fulton R."/>
            <person name="Godfrey J."/>
            <person name="Minx P."/>
            <person name="Mitreva M."/>
            <person name="Roeseler W."/>
            <person name="Tian H."/>
            <person name="Witte H."/>
            <person name="Yang S.P."/>
            <person name="Wilson R.K."/>
            <person name="Sommer R.J."/>
        </authorList>
    </citation>
    <scope>NUCLEOTIDE SEQUENCE [LARGE SCALE GENOMIC DNA]</scope>
    <source>
        <strain evidence="6">PS312</strain>
    </source>
</reference>
<name>A0A2A6BBM6_PRIPA</name>
<dbReference type="InterPro" id="IPR036322">
    <property type="entry name" value="WD40_repeat_dom_sf"/>
</dbReference>
<dbReference type="Gene3D" id="1.10.1540.10">
    <property type="entry name" value="BEACH domain"/>
    <property type="match status" value="1"/>
</dbReference>
<dbReference type="SUPFAM" id="SSF52058">
    <property type="entry name" value="L domain-like"/>
    <property type="match status" value="1"/>
</dbReference>
<sequence length="1851" mass="204979">MVTGYEARVRTVLGEAISSLSSLNDHAAILEISLDDGSSYRCSVRRLNRADRPLKDCDLRLFLNCDGETFSECGEMDPDIVIGGLPLPDDPPDDDSNVWLRVWKTFASRFGASCAHVDTVTDEAALTVRPPHMFPHLISTSLVVVSADWVITVTDTPRPTHPLTTVLRYAHYNIDRHSQETNWLLAGIVECFQQLSSRACFSVYSTTLFRRKLSNLEYLLLLNEFAGRERGDPYNHPVVPWVVDFSSENGGWRPLNRTKFRLNKGDDQLMEMFKREPAHHVPEQLSDIGYMVLRARVESRERLCRHVRSKWEPREYPSSVHRLYEWTPEECIPELYEDPRLIVSSHTDMPSLEVPSFAGNGTPEGFIHWHRAKLESDEVSAHLNEWIDLAFGYQLSGDAAVRALNVPLSSVRKRSIRTTAAAPAAADWFMLHGFVQLFTRPHPKRLPREGELSQQKNVLGLNPLYQGILRGEGISFQSIKKEEPTKEKEGDDSLVKMYKKMLAKHRQRSATRDRCIQSLIVMIIELCLPSHCSSLHPSLAHYEWRLERARKLLRNHTGGLPRHLRSALGRLLRASSFDDEPLPDETTTSSSSRRPPSSSLAGQLQSAARRSTTPPETASPKDTIEESNRARKQRPLSIPPLKDLHFFLLYTLSIPSEVVSTHDKTAIFYAYNVLRKHSLAGGEEKRTQQALHSEIEALRRTMLQTSRRRFHPLHPIMVHLMLGALADTVSSITTVNRLFPVACRIFASDSLTVLLQPLKRLLLNETTVKLVDRRFLTQLSIAYGARRFLEDCVPTLVEAVAARNLDRSIVAKESIMWLTRRYGPVCCARFISSNLLRILASCYEPLRLPHGCKQSNVYTDVFRVPLDGDSTGSRVEGALSEIALNFSTTFVTMQYLPFCVEVVEGASRRLSNQLEPALIAALRILRISCRAMNDGQLMNYLEDFIAERILNRLAVLVCSESSAFSTSDARALVAARTLSSLLEIALRVGPDNARMYMKAPLERMVETMTSLYEAGDDLELTPAREGSIVLQSAFPLPFVRSMISRFSAEWGVPLLSSFCSMPACIVPYLTPTTPTTGSGGQTAGSTPLLSRNQMLMSSSSSTGNRLFSLSSGASAALSPTMLTTMTSSVGGAGSDSSGSLSSLWCARVSAAVCGSGARYSPRLDHLSLCSFTGHSSTVTALAVVSNENSFVSGSTDKTVRLWTVNADRETTACQYSYKGHSKAVADVCLLSTNAIASTDGVIQVEEITRLLDLRAGGWVADLHCLKGAGLARAVTADGEGRRIAVALSSGTIVMMDARTGRVINSIGGGGTHPTGIKFMPWIDTPSSAVTVSSPIVSGPSSCLVLSDADEGTVIYSRGLKALRRLPDPTTVTAVDEDRQLLMTTHASNNVRLYCGAELSLETRLRSDVLSGQISAAARFPLNDAWLFGTSNGTIKLIYEGSRALALECGMRVVCKVLDAPTSAVAGHRSGKGAISIGTMNTPGLKTSKPCLSVFTASGKEHKYPLDGTSEVATVHDKFISQGKVTIVWKNPLRTTMISEARPEVLRNLVHKLQAVLKGENIETLKEITKEKKSDMGGQVALVVRKREEYPKTFPSASLKSLCLSGIGLKRVDGRWFTCTLLTTLDLSRNLMSTAPDIVKMKLVGRLVNLQVLNLSHNRFHTLPTELLDSLPPSLLALDLSYNSFHQVPSLSSVPSLTLLNMAHNRLTILPKELRFRRTLSLNLDHNQIKFIPYMLSSTRLNFSVTGNPLDEPLCKPKLSSVECPSMLQWAMQSIERNRIRLEAFLKVRFWEEEGIDFCDYCRVSFATNFVFPFVQAVDASMLSSQAAFNTRYPSKTIACRKCYLQRNRRSA</sequence>
<dbReference type="Pfam" id="PF02138">
    <property type="entry name" value="Beach"/>
    <property type="match status" value="1"/>
</dbReference>
<dbReference type="InterPro" id="IPR003591">
    <property type="entry name" value="Leu-rich_rpt_typical-subtyp"/>
</dbReference>
<dbReference type="Pfam" id="PF25344">
    <property type="entry name" value="PH_LRR1"/>
    <property type="match status" value="1"/>
</dbReference>
<dbReference type="InterPro" id="IPR001611">
    <property type="entry name" value="Leu-rich_rpt"/>
</dbReference>
<dbReference type="SMART" id="SM01026">
    <property type="entry name" value="Beach"/>
    <property type="match status" value="1"/>
</dbReference>
<feature type="compositionally biased region" description="Low complexity" evidence="4">
    <location>
        <begin position="586"/>
        <end position="608"/>
    </location>
</feature>
<evidence type="ECO:0000256" key="2">
    <source>
        <dbReference type="ARBA" id="ARBA00022737"/>
    </source>
</evidence>
<dbReference type="PROSITE" id="PS50294">
    <property type="entry name" value="WD_REPEATS_REGION"/>
    <property type="match status" value="1"/>
</dbReference>
<dbReference type="Pfam" id="PF13855">
    <property type="entry name" value="LRR_8"/>
    <property type="match status" value="1"/>
</dbReference>
<keyword evidence="1" id="KW-0433">Leucine-rich repeat</keyword>
<dbReference type="SMART" id="SM00369">
    <property type="entry name" value="LRR_TYP"/>
    <property type="match status" value="2"/>
</dbReference>
<dbReference type="SMART" id="SM00320">
    <property type="entry name" value="WD40"/>
    <property type="match status" value="3"/>
</dbReference>
<dbReference type="Gene3D" id="3.80.10.10">
    <property type="entry name" value="Ribonuclease Inhibitor"/>
    <property type="match status" value="1"/>
</dbReference>
<organism evidence="5 6">
    <name type="scientific">Pristionchus pacificus</name>
    <name type="common">Parasitic nematode worm</name>
    <dbReference type="NCBI Taxonomy" id="54126"/>
    <lineage>
        <taxon>Eukaryota</taxon>
        <taxon>Metazoa</taxon>
        <taxon>Ecdysozoa</taxon>
        <taxon>Nematoda</taxon>
        <taxon>Chromadorea</taxon>
        <taxon>Rhabditida</taxon>
        <taxon>Rhabditina</taxon>
        <taxon>Diplogasteromorpha</taxon>
        <taxon>Diplogasteroidea</taxon>
        <taxon>Neodiplogasteridae</taxon>
        <taxon>Pristionchus</taxon>
    </lineage>
</organism>
<keyword evidence="6" id="KW-1185">Reference proteome</keyword>
<dbReference type="EnsemblMetazoa" id="PPA15301.1">
    <property type="protein sequence ID" value="PPA15301.1"/>
    <property type="gene ID" value="WBGene00104855"/>
</dbReference>
<dbReference type="InterPro" id="IPR000409">
    <property type="entry name" value="BEACH_dom"/>
</dbReference>
<dbReference type="Proteomes" id="UP000005239">
    <property type="component" value="Unassembled WGS sequence"/>
</dbReference>
<keyword evidence="3" id="KW-0539">Nucleus</keyword>
<reference evidence="5" key="2">
    <citation type="submission" date="2022-06" db="UniProtKB">
        <authorList>
            <consortium name="EnsemblMetazoa"/>
        </authorList>
    </citation>
    <scope>IDENTIFICATION</scope>
    <source>
        <strain evidence="5">PS312</strain>
    </source>
</reference>
<evidence type="ECO:0000313" key="6">
    <source>
        <dbReference type="Proteomes" id="UP000005239"/>
    </source>
</evidence>
<protein>
    <submittedName>
        <fullName evidence="5">WD_REPEATS_REGION domain-containing protein</fullName>
    </submittedName>
</protein>
<dbReference type="PANTHER" id="PTHR46866:SF1">
    <property type="entry name" value="GH12955P"/>
    <property type="match status" value="1"/>
</dbReference>
<dbReference type="GO" id="GO:2000643">
    <property type="term" value="P:positive regulation of early endosome to late endosome transport"/>
    <property type="evidence" value="ECO:0000318"/>
    <property type="project" value="GO_Central"/>
</dbReference>
<dbReference type="InterPro" id="IPR032675">
    <property type="entry name" value="LRR_dom_sf"/>
</dbReference>
<dbReference type="SUPFAM" id="SSF81837">
    <property type="entry name" value="BEACH domain"/>
    <property type="match status" value="1"/>
</dbReference>
<accession>A0A8R1YCW0</accession>
<dbReference type="GO" id="GO:0005769">
    <property type="term" value="C:early endosome"/>
    <property type="evidence" value="ECO:0000318"/>
    <property type="project" value="GO_Central"/>
</dbReference>
<keyword evidence="2" id="KW-0677">Repeat</keyword>
<evidence type="ECO:0000256" key="3">
    <source>
        <dbReference type="ARBA" id="ARBA00023242"/>
    </source>
</evidence>
<dbReference type="Gene3D" id="2.130.10.10">
    <property type="entry name" value="YVTN repeat-like/Quinoprotein amine dehydrogenase"/>
    <property type="match status" value="1"/>
</dbReference>
<evidence type="ECO:0000256" key="1">
    <source>
        <dbReference type="ARBA" id="ARBA00022614"/>
    </source>
</evidence>
<dbReference type="InterPro" id="IPR057437">
    <property type="entry name" value="PIF1/LRR1_PH"/>
</dbReference>
<proteinExistence type="predicted"/>
<dbReference type="PROSITE" id="PS51450">
    <property type="entry name" value="LRR"/>
    <property type="match status" value="2"/>
</dbReference>
<gene>
    <name evidence="5" type="primary">WBGene00104855</name>
</gene>
<dbReference type="GO" id="GO:0005770">
    <property type="term" value="C:late endosome"/>
    <property type="evidence" value="ECO:0000318"/>
    <property type="project" value="GO_Central"/>
</dbReference>
<dbReference type="InterPro" id="IPR015943">
    <property type="entry name" value="WD40/YVTN_repeat-like_dom_sf"/>
</dbReference>
<dbReference type="InterPro" id="IPR036372">
    <property type="entry name" value="BEACH_dom_sf"/>
</dbReference>
<dbReference type="SUPFAM" id="SSF50978">
    <property type="entry name" value="WD40 repeat-like"/>
    <property type="match status" value="1"/>
</dbReference>